<feature type="transmembrane region" description="Helical" evidence="1">
    <location>
        <begin position="12"/>
        <end position="31"/>
    </location>
</feature>
<protein>
    <submittedName>
        <fullName evidence="2">Putative secreted protein</fullName>
    </submittedName>
</protein>
<accession>A0A2M4DBA6</accession>
<reference evidence="2" key="1">
    <citation type="submission" date="2018-01" db="EMBL/GenBank/DDBJ databases">
        <title>An insight into the sialome of Amazonian anophelines.</title>
        <authorList>
            <person name="Ribeiro J.M."/>
            <person name="Scarpassa V."/>
            <person name="Calvo E."/>
        </authorList>
    </citation>
    <scope>NUCLEOTIDE SEQUENCE</scope>
</reference>
<dbReference type="AlphaFoldDB" id="A0A2M4DBA6"/>
<evidence type="ECO:0000313" key="2">
    <source>
        <dbReference type="EMBL" id="MBW74870.1"/>
    </source>
</evidence>
<organism evidence="2">
    <name type="scientific">Anopheles darlingi</name>
    <name type="common">Mosquito</name>
    <dbReference type="NCBI Taxonomy" id="43151"/>
    <lineage>
        <taxon>Eukaryota</taxon>
        <taxon>Metazoa</taxon>
        <taxon>Ecdysozoa</taxon>
        <taxon>Arthropoda</taxon>
        <taxon>Hexapoda</taxon>
        <taxon>Insecta</taxon>
        <taxon>Pterygota</taxon>
        <taxon>Neoptera</taxon>
        <taxon>Endopterygota</taxon>
        <taxon>Diptera</taxon>
        <taxon>Nematocera</taxon>
        <taxon>Culicoidea</taxon>
        <taxon>Culicidae</taxon>
        <taxon>Anophelinae</taxon>
        <taxon>Anopheles</taxon>
    </lineage>
</organism>
<dbReference type="EMBL" id="GGFL01010692">
    <property type="protein sequence ID" value="MBW74870.1"/>
    <property type="molecule type" value="Transcribed_RNA"/>
</dbReference>
<name>A0A2M4DBA6_ANODA</name>
<sequence>MMEPRLIGRRRVAYNSLLATLAVAVVVRYCWHPRLHPRPRRRLHLLPLRRRLRLRPRKRTTRRTISTRPTIRSI</sequence>
<keyword evidence="1" id="KW-0812">Transmembrane</keyword>
<evidence type="ECO:0000256" key="1">
    <source>
        <dbReference type="SAM" id="Phobius"/>
    </source>
</evidence>
<keyword evidence="1" id="KW-0472">Membrane</keyword>
<proteinExistence type="predicted"/>
<keyword evidence="1" id="KW-1133">Transmembrane helix</keyword>